<feature type="chain" id="PRO_5041413258" description="Cytochrome P450" evidence="14">
    <location>
        <begin position="20"/>
        <end position="501"/>
    </location>
</feature>
<evidence type="ECO:0000256" key="8">
    <source>
        <dbReference type="ARBA" id="ARBA00023002"/>
    </source>
</evidence>
<evidence type="ECO:0000313" key="15">
    <source>
        <dbReference type="EMBL" id="KAJ9673065.1"/>
    </source>
</evidence>
<dbReference type="PRINTS" id="PR00385">
    <property type="entry name" value="P450"/>
</dbReference>
<gene>
    <name evidence="15" type="ORF">PVL29_026376</name>
</gene>
<comment type="subcellular location">
    <subcellularLocation>
        <location evidence="2">Membrane</location>
        <topology evidence="2">Single-pass membrane protein</topology>
    </subcellularLocation>
</comment>
<dbReference type="InterPro" id="IPR036396">
    <property type="entry name" value="Cyt_P450_sf"/>
</dbReference>
<dbReference type="PANTHER" id="PTHR24298:SF835">
    <property type="entry name" value="P450, PUTATIVE-RELATED"/>
    <property type="match status" value="1"/>
</dbReference>
<evidence type="ECO:0000256" key="6">
    <source>
        <dbReference type="ARBA" id="ARBA00022723"/>
    </source>
</evidence>
<dbReference type="Pfam" id="PF00067">
    <property type="entry name" value="p450"/>
    <property type="match status" value="1"/>
</dbReference>
<sequence length="501" mass="56965">MDLWLFFLTSFCIGASLHALLGLLQNQKLPPGPPSVPILGNILWLLKSSKNFSNVETLLRALRSDYGSIITLHLGSRPSIFLTTHSAAHKALLQNGATFASRPQSIVATQVLTNNHRTVSSSAYGPLWRLLRQNLTSIVHPCKLTSYSHCSKWALSRLKDKIGDDFKSGNAVPVVDHIRYTMFCLLSYLCFGEEFDEKTVREIEKSQVPVLSNFIRFNVLNFMPKLAKIVFRKLWKELLEIRRNQEKALIPIIRACRSREKKTMVSYIDTLLELHVQDVGRKLLEEELVSLCSEFLFIGTDTSTAAMQWVMANLVKHQDIQEKVVEEINRVVKPGEEIKQEDVSHMNYLKAVVLEALRRHPPGHFSIPRSVTEDTIFDGYLIPRDALVNFTVADMGWDPSVWEDPMEFRPERFMVGEGGEVEFDVKGVREIKMMPFGAGRRVCPAISFALFHIQYFVANLIRDFKWVAEDAGGVDLSEKKDGFTIELKYPLRALVSPRTIS</sequence>
<evidence type="ECO:0000256" key="5">
    <source>
        <dbReference type="ARBA" id="ARBA00022692"/>
    </source>
</evidence>
<reference evidence="15 16" key="1">
    <citation type="journal article" date="2023" name="BMC Biotechnol.">
        <title>Vitis rotundifolia cv Carlos genome sequencing.</title>
        <authorList>
            <person name="Huff M."/>
            <person name="Hulse-Kemp A."/>
            <person name="Scheffler B."/>
            <person name="Youngblood R."/>
            <person name="Simpson S."/>
            <person name="Babiker E."/>
            <person name="Staton M."/>
        </authorList>
    </citation>
    <scope>NUCLEOTIDE SEQUENCE [LARGE SCALE GENOMIC DNA]</scope>
    <source>
        <tissue evidence="15">Leaf</tissue>
    </source>
</reference>
<comment type="caution">
    <text evidence="15">The sequence shown here is derived from an EMBL/GenBank/DDBJ whole genome shotgun (WGS) entry which is preliminary data.</text>
</comment>
<dbReference type="InterPro" id="IPR051103">
    <property type="entry name" value="Plant_metabolite_P450s"/>
</dbReference>
<feature type="binding site" description="axial binding residue" evidence="12">
    <location>
        <position position="443"/>
    </location>
    <ligand>
        <name>heme</name>
        <dbReference type="ChEBI" id="CHEBI:30413"/>
    </ligand>
    <ligandPart>
        <name>Fe</name>
        <dbReference type="ChEBI" id="CHEBI:18248"/>
    </ligandPart>
</feature>
<evidence type="ECO:0000256" key="2">
    <source>
        <dbReference type="ARBA" id="ARBA00004167"/>
    </source>
</evidence>
<keyword evidence="4 12" id="KW-0349">Heme</keyword>
<dbReference type="EMBL" id="JARBHA010000019">
    <property type="protein sequence ID" value="KAJ9673065.1"/>
    <property type="molecule type" value="Genomic_DNA"/>
</dbReference>
<feature type="signal peptide" evidence="14">
    <location>
        <begin position="1"/>
        <end position="19"/>
    </location>
</feature>
<keyword evidence="7" id="KW-1133">Transmembrane helix</keyword>
<name>A0AA38YM91_VITRO</name>
<dbReference type="PANTHER" id="PTHR24298">
    <property type="entry name" value="FLAVONOID 3'-MONOOXYGENASE-RELATED"/>
    <property type="match status" value="1"/>
</dbReference>
<keyword evidence="9 12" id="KW-0408">Iron</keyword>
<keyword evidence="14" id="KW-0732">Signal</keyword>
<dbReference type="PRINTS" id="PR00463">
    <property type="entry name" value="EP450I"/>
</dbReference>
<keyword evidence="8 13" id="KW-0560">Oxidoreductase</keyword>
<dbReference type="GO" id="GO:0020037">
    <property type="term" value="F:heme binding"/>
    <property type="evidence" value="ECO:0007669"/>
    <property type="project" value="InterPro"/>
</dbReference>
<evidence type="ECO:0000256" key="1">
    <source>
        <dbReference type="ARBA" id="ARBA00001971"/>
    </source>
</evidence>
<dbReference type="GO" id="GO:0016709">
    <property type="term" value="F:oxidoreductase activity, acting on paired donors, with incorporation or reduction of molecular oxygen, NAD(P)H as one donor, and incorporation of one atom of oxygen"/>
    <property type="evidence" value="ECO:0007669"/>
    <property type="project" value="TreeGrafter"/>
</dbReference>
<evidence type="ECO:0000256" key="13">
    <source>
        <dbReference type="RuleBase" id="RU000461"/>
    </source>
</evidence>
<evidence type="ECO:0000256" key="14">
    <source>
        <dbReference type="SAM" id="SignalP"/>
    </source>
</evidence>
<keyword evidence="11" id="KW-0472">Membrane</keyword>
<dbReference type="GO" id="GO:0016020">
    <property type="term" value="C:membrane"/>
    <property type="evidence" value="ECO:0007669"/>
    <property type="project" value="UniProtKB-SubCell"/>
</dbReference>
<comment type="cofactor">
    <cofactor evidence="1 12">
        <name>heme</name>
        <dbReference type="ChEBI" id="CHEBI:30413"/>
    </cofactor>
</comment>
<dbReference type="Gene3D" id="1.10.630.10">
    <property type="entry name" value="Cytochrome P450"/>
    <property type="match status" value="1"/>
</dbReference>
<organism evidence="15 16">
    <name type="scientific">Vitis rotundifolia</name>
    <name type="common">Muscadine grape</name>
    <dbReference type="NCBI Taxonomy" id="103349"/>
    <lineage>
        <taxon>Eukaryota</taxon>
        <taxon>Viridiplantae</taxon>
        <taxon>Streptophyta</taxon>
        <taxon>Embryophyta</taxon>
        <taxon>Tracheophyta</taxon>
        <taxon>Spermatophyta</taxon>
        <taxon>Magnoliopsida</taxon>
        <taxon>eudicotyledons</taxon>
        <taxon>Gunneridae</taxon>
        <taxon>Pentapetalae</taxon>
        <taxon>rosids</taxon>
        <taxon>Vitales</taxon>
        <taxon>Vitaceae</taxon>
        <taxon>Viteae</taxon>
        <taxon>Vitis</taxon>
    </lineage>
</organism>
<dbReference type="Proteomes" id="UP001168098">
    <property type="component" value="Unassembled WGS sequence"/>
</dbReference>
<dbReference type="InterPro" id="IPR002401">
    <property type="entry name" value="Cyt_P450_E_grp-I"/>
</dbReference>
<dbReference type="InterPro" id="IPR017972">
    <property type="entry name" value="Cyt_P450_CS"/>
</dbReference>
<keyword evidence="16" id="KW-1185">Reference proteome</keyword>
<comment type="similarity">
    <text evidence="3 13">Belongs to the cytochrome P450 family.</text>
</comment>
<dbReference type="SUPFAM" id="SSF48264">
    <property type="entry name" value="Cytochrome P450"/>
    <property type="match status" value="1"/>
</dbReference>
<protein>
    <recommendedName>
        <fullName evidence="17">Cytochrome P450</fullName>
    </recommendedName>
</protein>
<evidence type="ECO:0000256" key="9">
    <source>
        <dbReference type="ARBA" id="ARBA00023004"/>
    </source>
</evidence>
<dbReference type="FunFam" id="1.10.630.10:FF:000012">
    <property type="entry name" value="Cytochrome P450 family protein"/>
    <property type="match status" value="1"/>
</dbReference>
<evidence type="ECO:0000256" key="7">
    <source>
        <dbReference type="ARBA" id="ARBA00022989"/>
    </source>
</evidence>
<keyword evidence="10 13" id="KW-0503">Monooxygenase</keyword>
<dbReference type="PROSITE" id="PS00086">
    <property type="entry name" value="CYTOCHROME_P450"/>
    <property type="match status" value="1"/>
</dbReference>
<evidence type="ECO:0000256" key="12">
    <source>
        <dbReference type="PIRSR" id="PIRSR602401-1"/>
    </source>
</evidence>
<dbReference type="CDD" id="cd11075">
    <property type="entry name" value="CYP77_89"/>
    <property type="match status" value="1"/>
</dbReference>
<dbReference type="InterPro" id="IPR001128">
    <property type="entry name" value="Cyt_P450"/>
</dbReference>
<evidence type="ECO:0000256" key="3">
    <source>
        <dbReference type="ARBA" id="ARBA00010617"/>
    </source>
</evidence>
<accession>A0AA38YM91</accession>
<keyword evidence="6 12" id="KW-0479">Metal-binding</keyword>
<evidence type="ECO:0000256" key="4">
    <source>
        <dbReference type="ARBA" id="ARBA00022617"/>
    </source>
</evidence>
<proteinExistence type="inferred from homology"/>
<dbReference type="GO" id="GO:0005506">
    <property type="term" value="F:iron ion binding"/>
    <property type="evidence" value="ECO:0007669"/>
    <property type="project" value="InterPro"/>
</dbReference>
<evidence type="ECO:0000256" key="10">
    <source>
        <dbReference type="ARBA" id="ARBA00023033"/>
    </source>
</evidence>
<evidence type="ECO:0008006" key="17">
    <source>
        <dbReference type="Google" id="ProtNLM"/>
    </source>
</evidence>
<evidence type="ECO:0000256" key="11">
    <source>
        <dbReference type="ARBA" id="ARBA00023136"/>
    </source>
</evidence>
<evidence type="ECO:0000313" key="16">
    <source>
        <dbReference type="Proteomes" id="UP001168098"/>
    </source>
</evidence>
<dbReference type="AlphaFoldDB" id="A0AA38YM91"/>
<keyword evidence="5" id="KW-0812">Transmembrane</keyword>